<dbReference type="InterPro" id="IPR001223">
    <property type="entry name" value="Glyco_hydro18_cat"/>
</dbReference>
<gene>
    <name evidence="4" type="ORF">SAMN02746089_00300</name>
</gene>
<feature type="domain" description="SLH" evidence="2">
    <location>
        <begin position="341"/>
        <end position="396"/>
    </location>
</feature>
<dbReference type="RefSeq" id="WP_073341327.1">
    <property type="nucleotide sequence ID" value="NZ_FQVH01000002.1"/>
</dbReference>
<evidence type="ECO:0000313" key="4">
    <source>
        <dbReference type="EMBL" id="SHE47895.1"/>
    </source>
</evidence>
<feature type="domain" description="SLH" evidence="2">
    <location>
        <begin position="461"/>
        <end position="513"/>
    </location>
</feature>
<organism evidence="4 5">
    <name type="scientific">Caldanaerobius fijiensis DSM 17918</name>
    <dbReference type="NCBI Taxonomy" id="1121256"/>
    <lineage>
        <taxon>Bacteria</taxon>
        <taxon>Bacillati</taxon>
        <taxon>Bacillota</taxon>
        <taxon>Clostridia</taxon>
        <taxon>Thermoanaerobacterales</taxon>
        <taxon>Thermoanaerobacteraceae</taxon>
        <taxon>Caldanaerobius</taxon>
    </lineage>
</organism>
<dbReference type="PROSITE" id="PS51272">
    <property type="entry name" value="SLH"/>
    <property type="match status" value="3"/>
</dbReference>
<feature type="domain" description="GH18" evidence="3">
    <location>
        <begin position="25"/>
        <end position="337"/>
    </location>
</feature>
<dbReference type="GO" id="GO:0005975">
    <property type="term" value="P:carbohydrate metabolic process"/>
    <property type="evidence" value="ECO:0007669"/>
    <property type="project" value="InterPro"/>
</dbReference>
<dbReference type="EMBL" id="FQVH01000002">
    <property type="protein sequence ID" value="SHE47895.1"/>
    <property type="molecule type" value="Genomic_DNA"/>
</dbReference>
<dbReference type="Gene3D" id="3.20.20.80">
    <property type="entry name" value="Glycosidases"/>
    <property type="match status" value="1"/>
</dbReference>
<dbReference type="InterPro" id="IPR011583">
    <property type="entry name" value="Chitinase_II/V-like_cat"/>
</dbReference>
<accession>A0A1M4TU10</accession>
<dbReference type="Pfam" id="PF00395">
    <property type="entry name" value="SLH"/>
    <property type="match status" value="3"/>
</dbReference>
<dbReference type="InterPro" id="IPR017853">
    <property type="entry name" value="GH"/>
</dbReference>
<dbReference type="PROSITE" id="PS51910">
    <property type="entry name" value="GH18_2"/>
    <property type="match status" value="1"/>
</dbReference>
<dbReference type="PANTHER" id="PTHR46066">
    <property type="entry name" value="CHITINASE DOMAIN-CONTAINING PROTEIN 1 FAMILY MEMBER"/>
    <property type="match status" value="1"/>
</dbReference>
<feature type="domain" description="SLH" evidence="2">
    <location>
        <begin position="397"/>
        <end position="460"/>
    </location>
</feature>
<proteinExistence type="predicted"/>
<dbReference type="Pfam" id="PF00704">
    <property type="entry name" value="Glyco_hydro_18"/>
    <property type="match status" value="1"/>
</dbReference>
<dbReference type="GO" id="GO:0008061">
    <property type="term" value="F:chitin binding"/>
    <property type="evidence" value="ECO:0007669"/>
    <property type="project" value="InterPro"/>
</dbReference>
<reference evidence="4 5" key="1">
    <citation type="submission" date="2016-11" db="EMBL/GenBank/DDBJ databases">
        <authorList>
            <person name="Jaros S."/>
            <person name="Januszkiewicz K."/>
            <person name="Wedrychowicz H."/>
        </authorList>
    </citation>
    <scope>NUCLEOTIDE SEQUENCE [LARGE SCALE GENOMIC DNA]</scope>
    <source>
        <strain evidence="4 5">DSM 17918</strain>
    </source>
</reference>
<evidence type="ECO:0000259" key="3">
    <source>
        <dbReference type="PROSITE" id="PS51910"/>
    </source>
</evidence>
<dbReference type="STRING" id="1121256.SAMN02746089_00300"/>
<dbReference type="SUPFAM" id="SSF51445">
    <property type="entry name" value="(Trans)glycosidases"/>
    <property type="match status" value="1"/>
</dbReference>
<keyword evidence="5" id="KW-1185">Reference proteome</keyword>
<evidence type="ECO:0000256" key="1">
    <source>
        <dbReference type="ARBA" id="ARBA00022737"/>
    </source>
</evidence>
<keyword evidence="1" id="KW-0677">Repeat</keyword>
<dbReference type="InterPro" id="IPR001119">
    <property type="entry name" value="SLH_dom"/>
</dbReference>
<dbReference type="InterPro" id="IPR029070">
    <property type="entry name" value="Chitinase_insertion_sf"/>
</dbReference>
<dbReference type="PANTHER" id="PTHR46066:SF2">
    <property type="entry name" value="CHITINASE DOMAIN-CONTAINING PROTEIN 1"/>
    <property type="match status" value="1"/>
</dbReference>
<name>A0A1M4TU10_9THEO</name>
<dbReference type="Proteomes" id="UP000184088">
    <property type="component" value="Unassembled WGS sequence"/>
</dbReference>
<dbReference type="SMART" id="SM00636">
    <property type="entry name" value="Glyco_18"/>
    <property type="match status" value="1"/>
</dbReference>
<dbReference type="Gene3D" id="3.10.50.10">
    <property type="match status" value="1"/>
</dbReference>
<dbReference type="AlphaFoldDB" id="A0A1M4TU10"/>
<dbReference type="OrthoDB" id="9769314at2"/>
<evidence type="ECO:0000313" key="5">
    <source>
        <dbReference type="Proteomes" id="UP000184088"/>
    </source>
</evidence>
<protein>
    <submittedName>
        <fullName evidence="4">Spore germination protein YaaH</fullName>
    </submittedName>
</protein>
<sequence>MREILFIVLLLALLLVSPADGYSSLKVMGYAPVDYYGDNMAFESLVKYKDYISDVAVFAYTFDKSGNLHGYLNEDILGYAKSHGIRPIIVINNLTDNFDQVLADSVLKNSYARRNLISNILKVLSKGYAGVNIDIENLSYAQRSIFNSFLTELKSQLNGKYMLSVAIPAITHDSPDNNWSGGFDYAKIGEIADEVILMTYDEHWFKGEPGPIASYPWVEKALNYAISQIPKEKILLGVANYGYDWASTGNKVVTADSVKRLQTIYGGKICWSDYYKEAYYQYYEDGVKHQVWFENEYSLKYKLDLARKLGIEGVALWRLGFESDAYMKTLKGMQNQYGVPYGYLGFSDILDDWAIDEINYLKYNGIVDGDGGRFYPNYRVTRAEFIKMLVKALKIPLKESTYPDTRNHWADKYIGAAQDAKIIYGAGDGNFYPNSYLTRAQMAAIMTRALKLPVGHGHSEFKDIENSWARDDIIALYSAGLINGYNKYKFAPDDETLRNQAAAIITKGIRLQK</sequence>
<evidence type="ECO:0000259" key="2">
    <source>
        <dbReference type="PROSITE" id="PS51272"/>
    </source>
</evidence>